<dbReference type="GO" id="GO:0005381">
    <property type="term" value="F:iron ion transmembrane transporter activity"/>
    <property type="evidence" value="ECO:0007669"/>
    <property type="project" value="UniProtKB-UniRule"/>
</dbReference>
<dbReference type="InterPro" id="IPR036259">
    <property type="entry name" value="MFS_trans_sf"/>
</dbReference>
<dbReference type="GO" id="GO:0016020">
    <property type="term" value="C:membrane"/>
    <property type="evidence" value="ECO:0007669"/>
    <property type="project" value="UniProtKB-SubCell"/>
</dbReference>
<dbReference type="eggNOG" id="KOG2601">
    <property type="taxonomic scope" value="Eukaryota"/>
</dbReference>
<comment type="subcellular location">
    <subcellularLocation>
        <location evidence="1 7">Membrane</location>
        <topology evidence="1 7">Multi-pass membrane protein</topology>
    </subcellularLocation>
</comment>
<evidence type="ECO:0000256" key="6">
    <source>
        <dbReference type="ARBA" id="ARBA00023136"/>
    </source>
</evidence>
<evidence type="ECO:0000256" key="5">
    <source>
        <dbReference type="ARBA" id="ARBA00022989"/>
    </source>
</evidence>
<feature type="transmembrane region" description="Helical" evidence="7">
    <location>
        <begin position="45"/>
        <end position="63"/>
    </location>
</feature>
<gene>
    <name evidence="9" type="ORF">A1O3_07260</name>
</gene>
<evidence type="ECO:0000313" key="10">
    <source>
        <dbReference type="Proteomes" id="UP000019478"/>
    </source>
</evidence>
<keyword evidence="3 7" id="KW-0813">Transport</keyword>
<name>W9XKD8_9EURO</name>
<protein>
    <recommendedName>
        <fullName evidence="7">Solute carrier family 40 member</fullName>
    </recommendedName>
</protein>
<keyword evidence="5 7" id="KW-1133">Transmembrane helix</keyword>
<dbReference type="OrthoDB" id="648861at2759"/>
<dbReference type="InterPro" id="IPR009716">
    <property type="entry name" value="Ferroportin-1"/>
</dbReference>
<dbReference type="Proteomes" id="UP000019478">
    <property type="component" value="Unassembled WGS sequence"/>
</dbReference>
<feature type="transmembrane region" description="Helical" evidence="7">
    <location>
        <begin position="336"/>
        <end position="357"/>
    </location>
</feature>
<evidence type="ECO:0000256" key="2">
    <source>
        <dbReference type="ARBA" id="ARBA00006279"/>
    </source>
</evidence>
<dbReference type="HOGENOM" id="CLU_020370_5_0_1"/>
<accession>W9XKD8</accession>
<dbReference type="Gene3D" id="1.20.1250.20">
    <property type="entry name" value="MFS general substrate transporter like domains"/>
    <property type="match status" value="1"/>
</dbReference>
<dbReference type="STRING" id="1182542.W9XKD8"/>
<dbReference type="PANTHER" id="PTHR11660:SF57">
    <property type="entry name" value="SOLUTE CARRIER FAMILY 40 MEMBER"/>
    <property type="match status" value="1"/>
</dbReference>
<keyword evidence="7" id="KW-0406">Ion transport</keyword>
<evidence type="ECO:0000256" key="3">
    <source>
        <dbReference type="ARBA" id="ARBA00022448"/>
    </source>
</evidence>
<comment type="caution">
    <text evidence="7">Lacks conserved residue(s) required for the propagation of feature annotation.</text>
</comment>
<evidence type="ECO:0000256" key="1">
    <source>
        <dbReference type="ARBA" id="ARBA00004141"/>
    </source>
</evidence>
<proteinExistence type="inferred from homology"/>
<comment type="similarity">
    <text evidence="2 7">Belongs to the ferroportin (FP) (TC 2.A.100) family. SLC40A subfamily.</text>
</comment>
<sequence>MEMESRTIAPALYVSHFLSMWNARGFEFGAVLFLASIYPGTLLPVSIYALIRALAAVCLSPILGRFLDSGDRLRIIRLSIVGQRLGAAVSCLIFALLVSREEALSSVVLMLLLGILVLLACIEKLSSITNTVAVERDWVVVIAADDEALLQTLNAQMRRIDLVCKLAAPLAIALLHGWSPIAAVWTTLATNALSVGIEYLLIARVFHRIPALRDRSRSGETTGTGTVTGEDQTELEISEQQPPSGSRFTARYLAPIVGPLSTYVRQSAFLPSLALSVLYLTVLSFSGQMTTFLLGLPEPRITSTMVGMLRTISTMVEISSTFIAPKIMSKIGPVRAGIWFLSWQTACSSVAVGLLWTGSSSSPRTVLPLFIGGIILSRFGLWSFDLCAQLIIQESILPPHRGTFSAVEMSLQNFFELCAFVPTIIFPRPDQFRYPAVISLGALYLSAALYAKFVRDRRGHLLHMPSCLKTVRGRSQPGHAYQSLATEVE</sequence>
<feature type="transmembrane region" description="Helical" evidence="7">
    <location>
        <begin position="432"/>
        <end position="451"/>
    </location>
</feature>
<evidence type="ECO:0000256" key="4">
    <source>
        <dbReference type="ARBA" id="ARBA00022692"/>
    </source>
</evidence>
<evidence type="ECO:0000256" key="8">
    <source>
        <dbReference type="SAM" id="MobiDB-lite"/>
    </source>
</evidence>
<feature type="transmembrane region" description="Helical" evidence="7">
    <location>
        <begin position="160"/>
        <end position="178"/>
    </location>
</feature>
<dbReference type="GeneID" id="19171360"/>
<keyword evidence="10" id="KW-1185">Reference proteome</keyword>
<comment type="function">
    <text evidence="7">May be involved in iron transport and iron homeostasis.</text>
</comment>
<keyword evidence="4 7" id="KW-0812">Transmembrane</keyword>
<dbReference type="SUPFAM" id="SSF103473">
    <property type="entry name" value="MFS general substrate transporter"/>
    <property type="match status" value="1"/>
</dbReference>
<organism evidence="9 10">
    <name type="scientific">Capronia epimyces CBS 606.96</name>
    <dbReference type="NCBI Taxonomy" id="1182542"/>
    <lineage>
        <taxon>Eukaryota</taxon>
        <taxon>Fungi</taxon>
        <taxon>Dikarya</taxon>
        <taxon>Ascomycota</taxon>
        <taxon>Pezizomycotina</taxon>
        <taxon>Eurotiomycetes</taxon>
        <taxon>Chaetothyriomycetidae</taxon>
        <taxon>Chaetothyriales</taxon>
        <taxon>Herpotrichiellaceae</taxon>
        <taxon>Capronia</taxon>
    </lineage>
</organism>
<feature type="transmembrane region" description="Helical" evidence="7">
    <location>
        <begin position="268"/>
        <end position="285"/>
    </location>
</feature>
<dbReference type="RefSeq" id="XP_007735560.1">
    <property type="nucleotide sequence ID" value="XM_007737370.1"/>
</dbReference>
<dbReference type="EMBL" id="AMGY01000006">
    <property type="protein sequence ID" value="EXJ80972.1"/>
    <property type="molecule type" value="Genomic_DNA"/>
</dbReference>
<dbReference type="AlphaFoldDB" id="W9XKD8"/>
<dbReference type="Pfam" id="PF06963">
    <property type="entry name" value="FPN1"/>
    <property type="match status" value="1"/>
</dbReference>
<feature type="transmembrane region" description="Helical" evidence="7">
    <location>
        <begin position="75"/>
        <end position="97"/>
    </location>
</feature>
<reference evidence="9 10" key="1">
    <citation type="submission" date="2013-03" db="EMBL/GenBank/DDBJ databases">
        <title>The Genome Sequence of Capronia epimyces CBS 606.96.</title>
        <authorList>
            <consortium name="The Broad Institute Genomics Platform"/>
            <person name="Cuomo C."/>
            <person name="de Hoog S."/>
            <person name="Gorbushina A."/>
            <person name="Walker B."/>
            <person name="Young S.K."/>
            <person name="Zeng Q."/>
            <person name="Gargeya S."/>
            <person name="Fitzgerald M."/>
            <person name="Haas B."/>
            <person name="Abouelleil A."/>
            <person name="Allen A.W."/>
            <person name="Alvarado L."/>
            <person name="Arachchi H.M."/>
            <person name="Berlin A.M."/>
            <person name="Chapman S.B."/>
            <person name="Gainer-Dewar J."/>
            <person name="Goldberg J."/>
            <person name="Griggs A."/>
            <person name="Gujja S."/>
            <person name="Hansen M."/>
            <person name="Howarth C."/>
            <person name="Imamovic A."/>
            <person name="Ireland A."/>
            <person name="Larimer J."/>
            <person name="McCowan C."/>
            <person name="Murphy C."/>
            <person name="Pearson M."/>
            <person name="Poon T.W."/>
            <person name="Priest M."/>
            <person name="Roberts A."/>
            <person name="Saif S."/>
            <person name="Shea T."/>
            <person name="Sisk P."/>
            <person name="Sykes S."/>
            <person name="Wortman J."/>
            <person name="Nusbaum C."/>
            <person name="Birren B."/>
        </authorList>
    </citation>
    <scope>NUCLEOTIDE SEQUENCE [LARGE SCALE GENOMIC DNA]</scope>
    <source>
        <strain evidence="9 10">CBS 606.96</strain>
    </source>
</reference>
<comment type="caution">
    <text evidence="9">The sequence shown here is derived from an EMBL/GenBank/DDBJ whole genome shotgun (WGS) entry which is preliminary data.</text>
</comment>
<feature type="transmembrane region" description="Helical" evidence="7">
    <location>
        <begin position="103"/>
        <end position="122"/>
    </location>
</feature>
<keyword evidence="6 7" id="KW-0472">Membrane</keyword>
<feature type="transmembrane region" description="Helical" evidence="7">
    <location>
        <begin position="21"/>
        <end position="39"/>
    </location>
</feature>
<evidence type="ECO:0000256" key="7">
    <source>
        <dbReference type="RuleBase" id="RU365065"/>
    </source>
</evidence>
<evidence type="ECO:0000313" key="9">
    <source>
        <dbReference type="EMBL" id="EXJ80972.1"/>
    </source>
</evidence>
<feature type="region of interest" description="Disordered" evidence="8">
    <location>
        <begin position="215"/>
        <end position="244"/>
    </location>
</feature>
<feature type="compositionally biased region" description="Low complexity" evidence="8">
    <location>
        <begin position="219"/>
        <end position="230"/>
    </location>
</feature>
<dbReference type="PANTHER" id="PTHR11660">
    <property type="entry name" value="SOLUTE CARRIER FAMILY 40 MEMBER"/>
    <property type="match status" value="1"/>
</dbReference>